<evidence type="ECO:0000313" key="4">
    <source>
        <dbReference type="EMBL" id="CAE0194419.1"/>
    </source>
</evidence>
<evidence type="ECO:0000256" key="2">
    <source>
        <dbReference type="SAM" id="Phobius"/>
    </source>
</evidence>
<dbReference type="SUPFAM" id="SSF54495">
    <property type="entry name" value="UBC-like"/>
    <property type="match status" value="1"/>
</dbReference>
<dbReference type="InterPro" id="IPR050113">
    <property type="entry name" value="Ub_conjugating_enzyme"/>
</dbReference>
<keyword evidence="2" id="KW-0812">Transmembrane</keyword>
<dbReference type="PROSITE" id="PS50127">
    <property type="entry name" value="UBC_2"/>
    <property type="match status" value="1"/>
</dbReference>
<dbReference type="Gene3D" id="3.10.110.10">
    <property type="entry name" value="Ubiquitin Conjugating Enzyme"/>
    <property type="match status" value="1"/>
</dbReference>
<accession>A0A7S3CEX7</accession>
<gene>
    <name evidence="4" type="ORF">CROS1456_LOCUS7510</name>
</gene>
<feature type="region of interest" description="Disordered" evidence="1">
    <location>
        <begin position="210"/>
        <end position="260"/>
    </location>
</feature>
<reference evidence="4" key="1">
    <citation type="submission" date="2021-01" db="EMBL/GenBank/DDBJ databases">
        <authorList>
            <person name="Corre E."/>
            <person name="Pelletier E."/>
            <person name="Niang G."/>
            <person name="Scheremetjew M."/>
            <person name="Finn R."/>
            <person name="Kale V."/>
            <person name="Holt S."/>
            <person name="Cochrane G."/>
            <person name="Meng A."/>
            <person name="Brown T."/>
            <person name="Cohen L."/>
        </authorList>
    </citation>
    <scope>NUCLEOTIDE SEQUENCE</scope>
    <source>
        <strain evidence="4">RCC1871</strain>
    </source>
</reference>
<evidence type="ECO:0000256" key="1">
    <source>
        <dbReference type="SAM" id="MobiDB-lite"/>
    </source>
</evidence>
<dbReference type="InterPro" id="IPR016135">
    <property type="entry name" value="UBQ-conjugating_enzyme/RWD"/>
</dbReference>
<keyword evidence="2" id="KW-1133">Transmembrane helix</keyword>
<dbReference type="CDD" id="cd23799">
    <property type="entry name" value="UBCc_UBE2J"/>
    <property type="match status" value="1"/>
</dbReference>
<dbReference type="PANTHER" id="PTHR24067">
    <property type="entry name" value="UBIQUITIN-CONJUGATING ENZYME E2"/>
    <property type="match status" value="1"/>
</dbReference>
<feature type="transmembrane region" description="Helical" evidence="2">
    <location>
        <begin position="300"/>
        <end position="318"/>
    </location>
</feature>
<organism evidence="4">
    <name type="scientific">Chloropicon roscoffensis</name>
    <dbReference type="NCBI Taxonomy" id="1461544"/>
    <lineage>
        <taxon>Eukaryota</taxon>
        <taxon>Viridiplantae</taxon>
        <taxon>Chlorophyta</taxon>
        <taxon>Chloropicophyceae</taxon>
        <taxon>Chloropicales</taxon>
        <taxon>Chloropicaceae</taxon>
        <taxon>Chloropicon</taxon>
    </lineage>
</organism>
<dbReference type="Pfam" id="PF00179">
    <property type="entry name" value="UQ_con"/>
    <property type="match status" value="1"/>
</dbReference>
<sequence>MAAMASDVEALKANWNAKTPSVRRILQEVKELTSRAEEQLARQRGASTSTGGGSDAGEGVAIVAEALEENIFEWHFAIGGQVGSEYEGGVYHGRILLPAEYPFKPPDFVMLTPSGRFEVGKRICLSISRHHPEHWQPSWSVRTALTALIAFMPTPGEGALGSLNYTEREKRDLALGSRVRAPKFGNANRQEVSDRIHAKMLELVAPRKGELETGAAAAEDDEPEKVEDDKPEKASKESAAEASGDVENEEGTRRKESLDESARAGLEAVVEFRRRERERAAAEEERRHGLGRRRGGVGDLILSTVFWVLLAMATCAILKNVAKSSQAYL</sequence>
<dbReference type="AlphaFoldDB" id="A0A7S3CEX7"/>
<feature type="compositionally biased region" description="Basic and acidic residues" evidence="1">
    <location>
        <begin position="227"/>
        <end position="239"/>
    </location>
</feature>
<feature type="region of interest" description="Disordered" evidence="1">
    <location>
        <begin position="37"/>
        <end position="57"/>
    </location>
</feature>
<keyword evidence="2" id="KW-0472">Membrane</keyword>
<proteinExistence type="predicted"/>
<dbReference type="InterPro" id="IPR000608">
    <property type="entry name" value="UBC"/>
</dbReference>
<dbReference type="SMART" id="SM00212">
    <property type="entry name" value="UBCc"/>
    <property type="match status" value="1"/>
</dbReference>
<dbReference type="EMBL" id="HBHZ01009783">
    <property type="protein sequence ID" value="CAE0194419.1"/>
    <property type="molecule type" value="Transcribed_RNA"/>
</dbReference>
<protein>
    <recommendedName>
        <fullName evidence="3">UBC core domain-containing protein</fullName>
    </recommendedName>
</protein>
<feature type="compositionally biased region" description="Basic and acidic residues" evidence="1">
    <location>
        <begin position="250"/>
        <end position="260"/>
    </location>
</feature>
<feature type="domain" description="UBC core" evidence="3">
    <location>
        <begin position="20"/>
        <end position="197"/>
    </location>
</feature>
<evidence type="ECO:0000259" key="3">
    <source>
        <dbReference type="PROSITE" id="PS50127"/>
    </source>
</evidence>
<name>A0A7S3CEX7_9CHLO</name>